<evidence type="ECO:0000256" key="1">
    <source>
        <dbReference type="SAM" id="Coils"/>
    </source>
</evidence>
<sequence>MEIITILIGVAVFIISALMIYCISAFSMREKTFEEVMEEQKRRQEEEREKAKAEKKAEKEQHKKKYKKGKQEKVKEKSAQVTEPELKVEHKVKMVNLEIEPEIIERTESLGLNAGLRQRGKRDKSSKSILHNKDEIAPVADKTVEMRHKQVAPKDELELKKAHEKVVVEKIEKVKAVQQQQEVKESRQKHSMESKENLPPKKNEETLKQPKGTPKGTPVKQNIAEQDKRSNKIKSDDVQLNGSQLISSVKTAKLSDEELQALIEILLNRQGLAPSSPVNQAESWNKKSQKGDPMSLLKRQLEEKERALQEEQNLAMSANSKVKELRNELGTEKTKYTALEKRFQEKVSHQQAELDALQQRMQHTHEQHLMETNGLQARLRQVEQGGGGGGGDQAAVQKLSAENKILQETLSLKAKENVSLNEKVKNFEKDLNNSNAKLLASETARKSAETKVSTSEEKIRKLEGGQKGADAMINKRVEEVAIQLRKSESRNDSLSSDLQNATSALSTAEAEVSTLKGKLQELETHLSRADASKEVESKLQESERKRSDLEGNVKNLEKQLADLSRRLSESETEMLRLQQENRSLVDENKTISERVQAAPAANGDIHEQNGPSLSMEEHERIVKEKSEEVTALTANLEGQKKATANLQVQVDTQTAQVSELQQQLAQQKAKNNELREKNWKAMEALEKAEKSSAEKADKALKSAREMSSAGSVEIETNDKAVFQRLFPEVKVSDKLAHKEWVVAFEKQALKKLQSSVNEDSYKTLEEENKKFQLQITKYEAQSTELNSKSARLQEAEKELSQLKSKKSSQVDSAAYSQIENDNERLKEEVEQYRSIVSETENKLKQLEKSIDAEEKKWKEKLKAAESSSSKNSGSVQRIAELEKIIADQEKQMQEYRNVLSLTENSLKQLESKVATEENAWQGKVNSSQSQLVQTQEELTNLKKQLLDSRGSEEMQTKVETLEEELRESQEKIIVLTSEKETVITKVMELEKTTTSGSSDKEVEELRSQVQVERKKNKDLSLNVVKLNGIIKTGQDALSQEQELVKKLQEQLDYKSVKSGVSESEEIEQAASSTDNGTSV</sequence>
<feature type="region of interest" description="Disordered" evidence="2">
    <location>
        <begin position="784"/>
        <end position="822"/>
    </location>
</feature>
<keyword evidence="3" id="KW-0472">Membrane</keyword>
<feature type="coiled-coil region" evidence="1">
    <location>
        <begin position="1002"/>
        <end position="1050"/>
    </location>
</feature>
<feature type="compositionally biased region" description="Basic and acidic residues" evidence="2">
    <location>
        <begin position="443"/>
        <end position="464"/>
    </location>
</feature>
<dbReference type="GeneID" id="101860485"/>
<feature type="compositionally biased region" description="Polar residues" evidence="2">
    <location>
        <begin position="810"/>
        <end position="819"/>
    </location>
</feature>
<reference evidence="5" key="1">
    <citation type="submission" date="2025-08" db="UniProtKB">
        <authorList>
            <consortium name="RefSeq"/>
        </authorList>
    </citation>
    <scope>IDENTIFICATION</scope>
</reference>
<feature type="compositionally biased region" description="Basic and acidic residues" evidence="2">
    <location>
        <begin position="123"/>
        <end position="157"/>
    </location>
</feature>
<gene>
    <name evidence="5" type="primary">LOC101860485</name>
</gene>
<keyword evidence="3" id="KW-1133">Transmembrane helix</keyword>
<feature type="region of interest" description="Disordered" evidence="2">
    <location>
        <begin position="486"/>
        <end position="555"/>
    </location>
</feature>
<evidence type="ECO:0000256" key="2">
    <source>
        <dbReference type="SAM" id="MobiDB-lite"/>
    </source>
</evidence>
<feature type="compositionally biased region" description="Basic and acidic residues" evidence="2">
    <location>
        <begin position="518"/>
        <end position="555"/>
    </location>
</feature>
<feature type="region of interest" description="Disordered" evidence="2">
    <location>
        <begin position="1055"/>
        <end position="1079"/>
    </location>
</feature>
<keyword evidence="1" id="KW-0175">Coiled coil</keyword>
<feature type="region of interest" description="Disordered" evidence="2">
    <location>
        <begin position="115"/>
        <end position="157"/>
    </location>
</feature>
<feature type="compositionally biased region" description="Basic and acidic residues" evidence="2">
    <location>
        <begin position="182"/>
        <end position="208"/>
    </location>
</feature>
<protein>
    <submittedName>
        <fullName evidence="5">Ribosome-binding protein 1 isoform X2</fullName>
    </submittedName>
</protein>
<dbReference type="Gene3D" id="1.20.5.340">
    <property type="match status" value="1"/>
</dbReference>
<feature type="compositionally biased region" description="Basic and acidic residues" evidence="2">
    <location>
        <begin position="791"/>
        <end position="800"/>
    </location>
</feature>
<feature type="transmembrane region" description="Helical" evidence="3">
    <location>
        <begin position="6"/>
        <end position="27"/>
    </location>
</feature>
<dbReference type="PANTHER" id="PTHR18939">
    <property type="entry name" value="RIBOSOME BINDING PROTEIN-1"/>
    <property type="match status" value="1"/>
</dbReference>
<keyword evidence="4" id="KW-1185">Reference proteome</keyword>
<organism evidence="4 5">
    <name type="scientific">Aplysia californica</name>
    <name type="common">California sea hare</name>
    <dbReference type="NCBI Taxonomy" id="6500"/>
    <lineage>
        <taxon>Eukaryota</taxon>
        <taxon>Metazoa</taxon>
        <taxon>Spiralia</taxon>
        <taxon>Lophotrochozoa</taxon>
        <taxon>Mollusca</taxon>
        <taxon>Gastropoda</taxon>
        <taxon>Heterobranchia</taxon>
        <taxon>Euthyneura</taxon>
        <taxon>Tectipleura</taxon>
        <taxon>Aplysiida</taxon>
        <taxon>Aplysioidea</taxon>
        <taxon>Aplysiidae</taxon>
        <taxon>Aplysia</taxon>
    </lineage>
</organism>
<name>A0ABM1VPX9_APLCA</name>
<feature type="coiled-coil region" evidence="1">
    <location>
        <begin position="294"/>
        <end position="367"/>
    </location>
</feature>
<proteinExistence type="predicted"/>
<dbReference type="SUPFAM" id="SSF90257">
    <property type="entry name" value="Myosin rod fragments"/>
    <property type="match status" value="1"/>
</dbReference>
<feature type="region of interest" description="Disordered" evidence="2">
    <location>
        <begin position="274"/>
        <end position="294"/>
    </location>
</feature>
<feature type="coiled-coil region" evidence="1">
    <location>
        <begin position="396"/>
        <end position="437"/>
    </location>
</feature>
<dbReference type="Proteomes" id="UP000694888">
    <property type="component" value="Unplaced"/>
</dbReference>
<dbReference type="PANTHER" id="PTHR18939:SF4">
    <property type="entry name" value="RIBOSOME-BINDING PROTEIN 1"/>
    <property type="match status" value="1"/>
</dbReference>
<feature type="region of interest" description="Disordered" evidence="2">
    <location>
        <begin position="37"/>
        <end position="82"/>
    </location>
</feature>
<feature type="compositionally biased region" description="Polar residues" evidence="2">
    <location>
        <begin position="492"/>
        <end position="506"/>
    </location>
</feature>
<accession>A0ABM1VPX9</accession>
<dbReference type="RefSeq" id="XP_035824471.1">
    <property type="nucleotide sequence ID" value="XM_035968578.1"/>
</dbReference>
<feature type="compositionally biased region" description="Basic and acidic residues" evidence="2">
    <location>
        <begin position="225"/>
        <end position="237"/>
    </location>
</feature>
<evidence type="ECO:0000313" key="5">
    <source>
        <dbReference type="RefSeq" id="XP_035824471.1"/>
    </source>
</evidence>
<feature type="region of interest" description="Disordered" evidence="2">
    <location>
        <begin position="175"/>
        <end position="239"/>
    </location>
</feature>
<keyword evidence="3" id="KW-0812">Transmembrane</keyword>
<dbReference type="InterPro" id="IPR040248">
    <property type="entry name" value="RRBP1"/>
</dbReference>
<feature type="region of interest" description="Disordered" evidence="2">
    <location>
        <begin position="441"/>
        <end position="470"/>
    </location>
</feature>
<feature type="compositionally biased region" description="Basic and acidic residues" evidence="2">
    <location>
        <begin position="69"/>
        <end position="82"/>
    </location>
</feature>
<evidence type="ECO:0000256" key="3">
    <source>
        <dbReference type="SAM" id="Phobius"/>
    </source>
</evidence>
<feature type="compositionally biased region" description="Basic and acidic residues" evidence="2">
    <location>
        <begin position="37"/>
        <end position="61"/>
    </location>
</feature>
<evidence type="ECO:0000313" key="4">
    <source>
        <dbReference type="Proteomes" id="UP000694888"/>
    </source>
</evidence>